<protein>
    <submittedName>
        <fullName evidence="1">Uncharacterized protein</fullName>
    </submittedName>
</protein>
<evidence type="ECO:0000313" key="1">
    <source>
        <dbReference type="EMBL" id="KKK60915.1"/>
    </source>
</evidence>
<gene>
    <name evidence="1" type="ORF">LCGC14_3019570</name>
</gene>
<sequence length="33" mass="3676">MPNYEGLTFRIPCSRGGWNANPNEDLVPPEGMI</sequence>
<proteinExistence type="predicted"/>
<name>A0A0F8XIL7_9ZZZZ</name>
<comment type="caution">
    <text evidence="1">The sequence shown here is derived from an EMBL/GenBank/DDBJ whole genome shotgun (WGS) entry which is preliminary data.</text>
</comment>
<accession>A0A0F8XIL7</accession>
<organism evidence="1">
    <name type="scientific">marine sediment metagenome</name>
    <dbReference type="NCBI Taxonomy" id="412755"/>
    <lineage>
        <taxon>unclassified sequences</taxon>
        <taxon>metagenomes</taxon>
        <taxon>ecological metagenomes</taxon>
    </lineage>
</organism>
<reference evidence="1" key="1">
    <citation type="journal article" date="2015" name="Nature">
        <title>Complex archaea that bridge the gap between prokaryotes and eukaryotes.</title>
        <authorList>
            <person name="Spang A."/>
            <person name="Saw J.H."/>
            <person name="Jorgensen S.L."/>
            <person name="Zaremba-Niedzwiedzka K."/>
            <person name="Martijn J."/>
            <person name="Lind A.E."/>
            <person name="van Eijk R."/>
            <person name="Schleper C."/>
            <person name="Guy L."/>
            <person name="Ettema T.J."/>
        </authorList>
    </citation>
    <scope>NUCLEOTIDE SEQUENCE</scope>
</reference>
<dbReference type="EMBL" id="LAZR01062733">
    <property type="protein sequence ID" value="KKK60915.1"/>
    <property type="molecule type" value="Genomic_DNA"/>
</dbReference>
<dbReference type="AlphaFoldDB" id="A0A0F8XIL7"/>
<feature type="non-terminal residue" evidence="1">
    <location>
        <position position="33"/>
    </location>
</feature>